<dbReference type="PANTHER" id="PTHR42988:SF2">
    <property type="entry name" value="CYCLIC NUCLEOTIDE PHOSPHODIESTERASE CBUA0032-RELATED"/>
    <property type="match status" value="1"/>
</dbReference>
<dbReference type="Pfam" id="PF00149">
    <property type="entry name" value="Metallophos"/>
    <property type="match status" value="1"/>
</dbReference>
<evidence type="ECO:0000256" key="1">
    <source>
        <dbReference type="ARBA" id="ARBA00022723"/>
    </source>
</evidence>
<feature type="transmembrane region" description="Helical" evidence="5">
    <location>
        <begin position="12"/>
        <end position="30"/>
    </location>
</feature>
<evidence type="ECO:0000259" key="6">
    <source>
        <dbReference type="Pfam" id="PF00149"/>
    </source>
</evidence>
<dbReference type="InterPro" id="IPR040869">
    <property type="entry name" value="CNP_C"/>
</dbReference>
<evidence type="ECO:0000256" key="5">
    <source>
        <dbReference type="SAM" id="Phobius"/>
    </source>
</evidence>
<keyword evidence="5" id="KW-1133">Transmembrane helix</keyword>
<reference evidence="8" key="2">
    <citation type="journal article" date="2023" name="Curr. Microbiol.">
        <title>Granulicatella seriolae sp. nov., a Novel Facultative Anaerobe Isolated from Yellowtail Marine Fish.</title>
        <authorList>
            <person name="Lee M."/>
            <person name="Choi Y.J."/>
            <person name="Farooq A."/>
            <person name="Jeong J.B."/>
            <person name="Jung M.Y."/>
        </authorList>
    </citation>
    <scope>NUCLEOTIDE SEQUENCE</scope>
    <source>
        <strain evidence="8">S8</strain>
    </source>
</reference>
<dbReference type="Proteomes" id="UP001059480">
    <property type="component" value="Unassembled WGS sequence"/>
</dbReference>
<comment type="caution">
    <text evidence="8">The sequence shown here is derived from an EMBL/GenBank/DDBJ whole genome shotgun (WGS) entry which is preliminary data.</text>
</comment>
<dbReference type="RefSeq" id="WP_256944663.1">
    <property type="nucleotide sequence ID" value="NZ_JANHNZ010000002.1"/>
</dbReference>
<name>A0ABT1WM07_9LACT</name>
<evidence type="ECO:0000256" key="3">
    <source>
        <dbReference type="ARBA" id="ARBA00023004"/>
    </source>
</evidence>
<accession>A0ABT1WM07</accession>
<keyword evidence="2" id="KW-0378">Hydrolase</keyword>
<reference evidence="8" key="3">
    <citation type="journal article" date="2023" name="Microbiol. Resour. Announc.">
        <title>Draft Genome Sequence of Granulicatella sp. Strain S8, Isolated from a Marine Fish, Seriola quinqueradiata.</title>
        <authorList>
            <person name="Lee M."/>
            <person name="Farooq A."/>
            <person name="Jeong J.B."/>
            <person name="Jung M.Y."/>
        </authorList>
    </citation>
    <scope>NUCLEOTIDE SEQUENCE</scope>
    <source>
        <strain evidence="8">S8</strain>
    </source>
</reference>
<evidence type="ECO:0000259" key="7">
    <source>
        <dbReference type="Pfam" id="PF17839"/>
    </source>
</evidence>
<dbReference type="SUPFAM" id="SSF56300">
    <property type="entry name" value="Metallo-dependent phosphatases"/>
    <property type="match status" value="1"/>
</dbReference>
<feature type="domain" description="Calcineurin-like phosphoesterase" evidence="6">
    <location>
        <begin position="54"/>
        <end position="297"/>
    </location>
</feature>
<feature type="domain" description="Cyclic nucleotide phosphodiesterase C-terminal" evidence="7">
    <location>
        <begin position="346"/>
        <end position="451"/>
    </location>
</feature>
<dbReference type="InterPro" id="IPR029052">
    <property type="entry name" value="Metallo-depent_PP-like"/>
</dbReference>
<dbReference type="InterPro" id="IPR012365">
    <property type="entry name" value="Pesteras_lmo2642"/>
</dbReference>
<reference evidence="8" key="1">
    <citation type="submission" date="2022-07" db="EMBL/GenBank/DDBJ databases">
        <authorList>
            <person name="Jung M.-Y."/>
            <person name="Lee M."/>
        </authorList>
    </citation>
    <scope>NUCLEOTIDE SEQUENCE</scope>
    <source>
        <strain evidence="8">S8</strain>
    </source>
</reference>
<organism evidence="8 9">
    <name type="scientific">Granulicatella seriolae</name>
    <dbReference type="NCBI Taxonomy" id="2967226"/>
    <lineage>
        <taxon>Bacteria</taxon>
        <taxon>Bacillati</taxon>
        <taxon>Bacillota</taxon>
        <taxon>Bacilli</taxon>
        <taxon>Lactobacillales</taxon>
        <taxon>Carnobacteriaceae</taxon>
        <taxon>Granulicatella</taxon>
    </lineage>
</organism>
<keyword evidence="9" id="KW-1185">Reference proteome</keyword>
<gene>
    <name evidence="8" type="ORF">NPA36_03215</name>
</gene>
<evidence type="ECO:0000256" key="2">
    <source>
        <dbReference type="ARBA" id="ARBA00022801"/>
    </source>
</evidence>
<evidence type="ECO:0000313" key="9">
    <source>
        <dbReference type="Proteomes" id="UP001059480"/>
    </source>
</evidence>
<keyword evidence="3" id="KW-0408">Iron</keyword>
<keyword evidence="5" id="KW-0812">Transmembrane</keyword>
<comment type="similarity">
    <text evidence="4">Belongs to the cyclic nucleotide phosphodiesterase class-III family.</text>
</comment>
<dbReference type="PANTHER" id="PTHR42988">
    <property type="entry name" value="PHOSPHOHYDROLASE"/>
    <property type="match status" value="1"/>
</dbReference>
<evidence type="ECO:0000313" key="8">
    <source>
        <dbReference type="EMBL" id="MCQ9209551.1"/>
    </source>
</evidence>
<keyword evidence="1" id="KW-0479">Metal-binding</keyword>
<dbReference type="EMBL" id="JANHNZ010000002">
    <property type="protein sequence ID" value="MCQ9209551.1"/>
    <property type="molecule type" value="Genomic_DNA"/>
</dbReference>
<dbReference type="PIRSF" id="PIRSF034890">
    <property type="entry name" value="Pesteras_lmo2642"/>
    <property type="match status" value="1"/>
</dbReference>
<dbReference type="Pfam" id="PF17839">
    <property type="entry name" value="CNP_C_terminal"/>
    <property type="match status" value="1"/>
</dbReference>
<dbReference type="Gene3D" id="1.10.246.180">
    <property type="match status" value="1"/>
</dbReference>
<dbReference type="InterPro" id="IPR050884">
    <property type="entry name" value="CNP_phosphodiesterase-III"/>
</dbReference>
<keyword evidence="5" id="KW-0472">Membrane</keyword>
<dbReference type="InterPro" id="IPR004843">
    <property type="entry name" value="Calcineurin-like_PHP"/>
</dbReference>
<proteinExistence type="inferred from homology"/>
<sequence length="464" mass="52195">MKQLGLQHKIALILGFLLSFGLAFLLYNHLSATDNQTVSSQSQTKLPAIEADDKIWVITDPHYLSPSLHDEQEAFLRMQYSAAGKDLRYGAQRMEALIAQVDQEKPALLIVSGDLTFNGEKQSMEDLAGYFQQIEALGTQVLVIPGNHDISSGWARSFKEDKSSRVEQVLPKDFSTMFAANGYQDALAKDPNSLSYLAAPFDDLWFLMIDSNIYSETEGSGAPKTNGFLKKETLAWIDQQLTEASNQGKRVIPIVHHNILEHHAGITKGFVIDNAADLRGILKNYSIPLAFSGHIHTQHIAQENLAPEKSLTEIVTGAFSVFPSAISQFQIQGRQINYQQIPLKMESWASQTDQTDPDLLAYSDYMKAVFQKDSEIMAHTSLHDENRYDGNFADQVGKFMGPINLSYFSGHPLTQEWIQSDILENPAYQTLVKDYPDSFLLRYTNRILESNGQNHLTRQIEWDQ</sequence>
<dbReference type="Gene3D" id="3.60.21.10">
    <property type="match status" value="1"/>
</dbReference>
<evidence type="ECO:0000256" key="4">
    <source>
        <dbReference type="ARBA" id="ARBA00025742"/>
    </source>
</evidence>
<protein>
    <submittedName>
        <fullName evidence="8">Metallophosphoesterase</fullName>
    </submittedName>
</protein>